<dbReference type="Gene3D" id="3.10.490.10">
    <property type="entry name" value="Gamma-glutamyl cyclotransferase-like"/>
    <property type="match status" value="1"/>
</dbReference>
<dbReference type="EMBL" id="JACIGK010000016">
    <property type="protein sequence ID" value="MBB4266747.1"/>
    <property type="molecule type" value="Genomic_DNA"/>
</dbReference>
<dbReference type="InterPro" id="IPR006840">
    <property type="entry name" value="ChaC"/>
</dbReference>
<protein>
    <recommendedName>
        <fullName evidence="1">glutathione-specific gamma-glutamylcyclotransferase</fullName>
        <ecNumber evidence="1">4.3.2.7</ecNumber>
    </recommendedName>
</protein>
<dbReference type="SUPFAM" id="SSF110857">
    <property type="entry name" value="Gamma-glutamyl cyclotransferase-like"/>
    <property type="match status" value="1"/>
</dbReference>
<dbReference type="InterPro" id="IPR036568">
    <property type="entry name" value="GGCT-like_sf"/>
</dbReference>
<dbReference type="Pfam" id="PF04752">
    <property type="entry name" value="ChaC"/>
    <property type="match status" value="1"/>
</dbReference>
<dbReference type="RefSeq" id="WP_246423064.1">
    <property type="nucleotide sequence ID" value="NZ_JACIGK010000016.1"/>
</dbReference>
<comment type="caution">
    <text evidence="3">The sequence shown here is derived from an EMBL/GenBank/DDBJ whole genome shotgun (WGS) entry which is preliminary data.</text>
</comment>
<evidence type="ECO:0000256" key="1">
    <source>
        <dbReference type="ARBA" id="ARBA00012344"/>
    </source>
</evidence>
<keyword evidence="2" id="KW-0456">Lyase</keyword>
<organism evidence="3 4">
    <name type="scientific">Roseospira visakhapatnamensis</name>
    <dbReference type="NCBI Taxonomy" id="390880"/>
    <lineage>
        <taxon>Bacteria</taxon>
        <taxon>Pseudomonadati</taxon>
        <taxon>Pseudomonadota</taxon>
        <taxon>Alphaproteobacteria</taxon>
        <taxon>Rhodospirillales</taxon>
        <taxon>Rhodospirillaceae</taxon>
        <taxon>Roseospira</taxon>
    </lineage>
</organism>
<dbReference type="GO" id="GO:0061928">
    <property type="term" value="F:glutathione specific gamma-glutamylcyclotransferase activity"/>
    <property type="evidence" value="ECO:0007669"/>
    <property type="project" value="UniProtKB-EC"/>
</dbReference>
<dbReference type="EC" id="4.3.2.7" evidence="1"/>
<dbReference type="PANTHER" id="PTHR12192">
    <property type="entry name" value="CATION TRANSPORT PROTEIN CHAC-RELATED"/>
    <property type="match status" value="1"/>
</dbReference>
<proteinExistence type="predicted"/>
<dbReference type="InterPro" id="IPR013024">
    <property type="entry name" value="GGCT-like"/>
</dbReference>
<dbReference type="CDD" id="cd06661">
    <property type="entry name" value="GGCT_like"/>
    <property type="match status" value="1"/>
</dbReference>
<name>A0A7W6WAQ1_9PROT</name>
<reference evidence="3 4" key="1">
    <citation type="submission" date="2020-08" db="EMBL/GenBank/DDBJ databases">
        <title>Genome sequencing of Purple Non-Sulfur Bacteria from various extreme environments.</title>
        <authorList>
            <person name="Mayer M."/>
        </authorList>
    </citation>
    <scope>NUCLEOTIDE SEQUENCE [LARGE SCALE GENOMIC DNA]</scope>
    <source>
        <strain evidence="3 4">JA131</strain>
    </source>
</reference>
<keyword evidence="4" id="KW-1185">Reference proteome</keyword>
<dbReference type="AlphaFoldDB" id="A0A7W6WAQ1"/>
<dbReference type="GO" id="GO:0005737">
    <property type="term" value="C:cytoplasm"/>
    <property type="evidence" value="ECO:0007669"/>
    <property type="project" value="TreeGrafter"/>
</dbReference>
<dbReference type="Proteomes" id="UP000554286">
    <property type="component" value="Unassembled WGS sequence"/>
</dbReference>
<gene>
    <name evidence="3" type="ORF">GGD89_002380</name>
</gene>
<evidence type="ECO:0000256" key="2">
    <source>
        <dbReference type="ARBA" id="ARBA00023239"/>
    </source>
</evidence>
<evidence type="ECO:0000313" key="4">
    <source>
        <dbReference type="Proteomes" id="UP000554286"/>
    </source>
</evidence>
<sequence>MTETSETPPMPRPAMLRFAAASDPRAATSVSADGTPPGTDGPEDVWVFGYGSLMWRPGFDAIDRRPALLYGYHRDMCVRSIRYRGTPDKPGLVLGLRRGGSCRGIAYRVAGAAWTGVRAYLFEREMTTYAYQPRFGAVGLGDGHRVSGYTFVADPAHPQYAGDLDVSARIGLIRQGVGPNGTARDYLASTVDHLDELGIADSHLHCLLAWVDGHVPPPEPERNVPAP</sequence>
<dbReference type="PANTHER" id="PTHR12192:SF2">
    <property type="entry name" value="GLUTATHIONE-SPECIFIC GAMMA-GLUTAMYLCYCLOTRANSFERASE 2"/>
    <property type="match status" value="1"/>
</dbReference>
<accession>A0A7W6WAQ1</accession>
<evidence type="ECO:0000313" key="3">
    <source>
        <dbReference type="EMBL" id="MBB4266747.1"/>
    </source>
</evidence>
<dbReference type="GO" id="GO:0006751">
    <property type="term" value="P:glutathione catabolic process"/>
    <property type="evidence" value="ECO:0007669"/>
    <property type="project" value="InterPro"/>
</dbReference>